<dbReference type="InterPro" id="IPR035986">
    <property type="entry name" value="PKD_dom_sf"/>
</dbReference>
<accession>A0A1H3A5Y5</accession>
<dbReference type="Gene3D" id="2.60.40.10">
    <property type="entry name" value="Immunoglobulins"/>
    <property type="match status" value="2"/>
</dbReference>
<evidence type="ECO:0000256" key="1">
    <source>
        <dbReference type="SAM" id="Phobius"/>
    </source>
</evidence>
<dbReference type="RefSeq" id="WP_016421341.1">
    <property type="nucleotide sequence ID" value="NZ_FNND01000029.1"/>
</dbReference>
<dbReference type="SMART" id="SM00089">
    <property type="entry name" value="PKD"/>
    <property type="match status" value="2"/>
</dbReference>
<feature type="transmembrane region" description="Helical" evidence="1">
    <location>
        <begin position="12"/>
        <end position="33"/>
    </location>
</feature>
<evidence type="ECO:0000259" key="2">
    <source>
        <dbReference type="PROSITE" id="PS50093"/>
    </source>
</evidence>
<gene>
    <name evidence="3" type="ORF">SAMN05444420_1291</name>
</gene>
<comment type="caution">
    <text evidence="3">The sequence shown here is derived from an EMBL/GenBank/DDBJ whole genome shotgun (WGS) entry which is preliminary data.</text>
</comment>
<dbReference type="PROSITE" id="PS50093">
    <property type="entry name" value="PKD"/>
    <property type="match status" value="2"/>
</dbReference>
<dbReference type="EMBL" id="FNND01000029">
    <property type="protein sequence ID" value="SDX24688.1"/>
    <property type="molecule type" value="Genomic_DNA"/>
</dbReference>
<protein>
    <submittedName>
        <fullName evidence="3">PKD domain-containing protein</fullName>
    </submittedName>
</protein>
<dbReference type="Proteomes" id="UP000182771">
    <property type="component" value="Unassembled WGS sequence"/>
</dbReference>
<dbReference type="Pfam" id="PF18911">
    <property type="entry name" value="PKD_4"/>
    <property type="match status" value="2"/>
</dbReference>
<dbReference type="InterPro" id="IPR013783">
    <property type="entry name" value="Ig-like_fold"/>
</dbReference>
<dbReference type="OrthoDB" id="1491323at2"/>
<keyword evidence="1" id="KW-0472">Membrane</keyword>
<dbReference type="GeneID" id="85018332"/>
<dbReference type="AlphaFoldDB" id="A0A1H3A5Y5"/>
<feature type="domain" description="PKD" evidence="2">
    <location>
        <begin position="150"/>
        <end position="199"/>
    </location>
</feature>
<keyword evidence="4" id="KW-1185">Reference proteome</keyword>
<dbReference type="CDD" id="cd00146">
    <property type="entry name" value="PKD"/>
    <property type="match status" value="2"/>
</dbReference>
<reference evidence="3 4" key="1">
    <citation type="submission" date="2016-10" db="EMBL/GenBank/DDBJ databases">
        <authorList>
            <person name="Varghese N."/>
            <person name="Submissions S."/>
        </authorList>
    </citation>
    <scope>NUCLEOTIDE SEQUENCE [LARGE SCALE GENOMIC DNA]</scope>
    <source>
        <strain evidence="3 4">DSM 11449</strain>
    </source>
</reference>
<evidence type="ECO:0000313" key="3">
    <source>
        <dbReference type="EMBL" id="SDX24688.1"/>
    </source>
</evidence>
<name>A0A1H3A5Y5_9FLAO</name>
<keyword evidence="1" id="KW-0812">Transmembrane</keyword>
<organism evidence="3 4">
    <name type="scientific">Capnocytophaga granulosa</name>
    <dbReference type="NCBI Taxonomy" id="45242"/>
    <lineage>
        <taxon>Bacteria</taxon>
        <taxon>Pseudomonadati</taxon>
        <taxon>Bacteroidota</taxon>
        <taxon>Flavobacteriia</taxon>
        <taxon>Flavobacteriales</taxon>
        <taxon>Flavobacteriaceae</taxon>
        <taxon>Capnocytophaga</taxon>
    </lineage>
</organism>
<sequence>MKKSVLKYFPKLDTTVFLTFGGILLLGLIILIYQLNHRTDCTEAKYIIHTDDFITKNLIEFIDNTKGATSWKWDFGDGSAVDYNQNALHSYNKAGQYIVTLTINNTCSFQKIVTITDPDADSGYLPVIIAPNVAFEGDTIKFNARKEGGISFEWSFGKGAGTDALGEKVTYSFKTTGKKTVSLIVNGDIEHIATKTIYIAPKHIAAKKKSDASSYEFEKPHSDFELPRGKAQKDPLVDFIGHLPVTPAPQKEKDSIPSPKKAPDISVEQFQLLLGQVAAQSKTKDDFKEYLCGNFSTPVVVNDQKLVPFEQLCRDIAGKKIKISTMRLQKDTKNCIQHIYIYYKIKKWGIWVKE</sequence>
<dbReference type="SUPFAM" id="SSF49299">
    <property type="entry name" value="PKD domain"/>
    <property type="match status" value="2"/>
</dbReference>
<proteinExistence type="predicted"/>
<dbReference type="InterPro" id="IPR000601">
    <property type="entry name" value="PKD_dom"/>
</dbReference>
<feature type="domain" description="PKD" evidence="2">
    <location>
        <begin position="63"/>
        <end position="106"/>
    </location>
</feature>
<evidence type="ECO:0000313" key="4">
    <source>
        <dbReference type="Proteomes" id="UP000182771"/>
    </source>
</evidence>
<keyword evidence="1" id="KW-1133">Transmembrane helix</keyword>
<dbReference type="InterPro" id="IPR022409">
    <property type="entry name" value="PKD/Chitinase_dom"/>
</dbReference>